<dbReference type="InterPro" id="IPR000768">
    <property type="entry name" value="ART"/>
</dbReference>
<feature type="repeat" description="TPR" evidence="8">
    <location>
        <begin position="568"/>
        <end position="601"/>
    </location>
</feature>
<comment type="catalytic activity">
    <reaction evidence="7 9">
        <text>L-arginyl-[protein] + NAD(+) = N(omega)-(ADP-D-ribosyl)-L-arginyl-[protein] + nicotinamide + H(+)</text>
        <dbReference type="Rhea" id="RHEA:19149"/>
        <dbReference type="Rhea" id="RHEA-COMP:10532"/>
        <dbReference type="Rhea" id="RHEA-COMP:15087"/>
        <dbReference type="ChEBI" id="CHEBI:15378"/>
        <dbReference type="ChEBI" id="CHEBI:17154"/>
        <dbReference type="ChEBI" id="CHEBI:29965"/>
        <dbReference type="ChEBI" id="CHEBI:57540"/>
        <dbReference type="ChEBI" id="CHEBI:142554"/>
        <dbReference type="EC" id="2.4.2.31"/>
    </reaction>
</comment>
<dbReference type="GO" id="GO:0106274">
    <property type="term" value="F:NAD+-protein-arginine ADP-ribosyltransferase activity"/>
    <property type="evidence" value="ECO:0007669"/>
    <property type="project" value="UniProtKB-EC"/>
</dbReference>
<feature type="repeat" description="TPR" evidence="8">
    <location>
        <begin position="526"/>
        <end position="559"/>
    </location>
</feature>
<feature type="repeat" description="TPR" evidence="8">
    <location>
        <begin position="694"/>
        <end position="727"/>
    </location>
</feature>
<dbReference type="Gene3D" id="3.90.176.10">
    <property type="entry name" value="Toxin ADP-ribosyltransferase, Chain A, domain 1"/>
    <property type="match status" value="1"/>
</dbReference>
<keyword evidence="3 9" id="KW-0808">Transferase</keyword>
<dbReference type="EMBL" id="CAJNON010000223">
    <property type="protein sequence ID" value="CAF1118548.1"/>
    <property type="molecule type" value="Genomic_DNA"/>
</dbReference>
<dbReference type="SUPFAM" id="SSF81901">
    <property type="entry name" value="HCP-like"/>
    <property type="match status" value="1"/>
</dbReference>
<dbReference type="EC" id="2.4.2.31" evidence="9"/>
<feature type="repeat" description="TPR" evidence="8">
    <location>
        <begin position="904"/>
        <end position="937"/>
    </location>
</feature>
<dbReference type="Proteomes" id="UP000663844">
    <property type="component" value="Unassembled WGS sequence"/>
</dbReference>
<evidence type="ECO:0000256" key="6">
    <source>
        <dbReference type="ARBA" id="ARBA00022803"/>
    </source>
</evidence>
<evidence type="ECO:0000313" key="11">
    <source>
        <dbReference type="EMBL" id="CAF1118548.1"/>
    </source>
</evidence>
<dbReference type="Pfam" id="PF01129">
    <property type="entry name" value="ART"/>
    <property type="match status" value="1"/>
</dbReference>
<evidence type="ECO:0000256" key="1">
    <source>
        <dbReference type="ARBA" id="ARBA00009558"/>
    </source>
</evidence>
<keyword evidence="9" id="KW-0520">NAD</keyword>
<proteinExistence type="inferred from homology"/>
<dbReference type="Gene3D" id="1.25.40.10">
    <property type="entry name" value="Tetratricopeptide repeat domain"/>
    <property type="match status" value="5"/>
</dbReference>
<dbReference type="SUPFAM" id="SSF48452">
    <property type="entry name" value="TPR-like"/>
    <property type="match status" value="1"/>
</dbReference>
<dbReference type="Pfam" id="PF13424">
    <property type="entry name" value="TPR_12"/>
    <property type="match status" value="5"/>
</dbReference>
<sequence>MDTVPNSIERRRRIVQDHLLIWLDESMDETNKDYKHILTQIQTGANNVNVFTQRDECVDFISDNENIKSFLVVDNTIAQHIIPFINDITQLDGVYIFSDIEILQEEWTTKCQKIKSVHSNINDLCKSLQSCIKTCNQDSIAVSFLTVTEIDSTDNLNQLEPTFMYTQIFKDILLDMEHGEQAITEFTSYCRQNKFGSTINIDRFEKEYHAQSAIWWYTYPSFIYSMLNYALRSMEADTIINMGFLIHDLHIQIHHLHQQQINTDHSKPFTVYRGQGLSKSNFEKLKKTEGGLMSFNNFLSTSTEQEIASGFAYSASQNADMVGILFIMSIDPCIKSAPFASIKDKSYFKDEEEILFSMHTVFRVGEIKVMDINNQLYQVELQLTSDDDQQLRLLTDRIREEAGGSTGWQRLGDLLLKIGQFNKAEELYHVLIEQTSHEDEKQYYYNRLGYVKDEQGDYEKAIWYHQQGVKIYQKTRSLNHPLLATSYSNIGSVYDKMEEYSKALSYYKIALEILQKFLPSNHSDVATSYNNIGNVYNHMGEHSKAVLFYEKALEIFQKTLPSNHPSLAASYNNIGTAYNTMGQYSKVLTFYEKSLEIYRKTLPSNHPHLATLYGNISNVYENMGECPKALSFYEKAFGILKTNLPSNHPNLAVSYNNIALMYDKMGEYSKALLSLEKALEICQKTLPSNDPHLATLYSNISNVYDNMGEYSKALSIFKKAFGILKTNLPSNHPDLAISYNDIGLMYDKMGEYSEALSFYEKAFEIYKKTLHQNHPHLAISYNDIGLMYDKMGDYSKALSLYEKALEIYKKTLHQNHPHFAASYSNIGSVYSSIREYSKALSFYEKVLEIDQKTLPSNHPSLATSYNDIGLVYNKMGDYPIALSYHEKALEIFQKTLPSNHPDLATSYNNIGWVYRNMKDYSKTLSYYERALNIWQCALPSTHPHIKNVKNSIEIVKKEIIKSI</sequence>
<keyword evidence="6 8" id="KW-0802">TPR repeat</keyword>
<dbReference type="PROSITE" id="PS50293">
    <property type="entry name" value="TPR_REGION"/>
    <property type="match status" value="6"/>
</dbReference>
<dbReference type="PROSITE" id="PS51996">
    <property type="entry name" value="TR_MART"/>
    <property type="match status" value="1"/>
</dbReference>
<accession>A0A814QCQ4</accession>
<dbReference type="SUPFAM" id="SSF56399">
    <property type="entry name" value="ADP-ribosylation"/>
    <property type="match status" value="1"/>
</dbReference>
<dbReference type="Pfam" id="PF13374">
    <property type="entry name" value="TPR_10"/>
    <property type="match status" value="1"/>
</dbReference>
<evidence type="ECO:0000256" key="2">
    <source>
        <dbReference type="ARBA" id="ARBA00022676"/>
    </source>
</evidence>
<dbReference type="PANTHER" id="PTHR45641:SF19">
    <property type="entry name" value="NEPHROCYSTIN-3"/>
    <property type="match status" value="1"/>
</dbReference>
<evidence type="ECO:0000256" key="8">
    <source>
        <dbReference type="PROSITE-ProRule" id="PRU00339"/>
    </source>
</evidence>
<dbReference type="InterPro" id="IPR019734">
    <property type="entry name" value="TPR_rpt"/>
</dbReference>
<evidence type="ECO:0000313" key="10">
    <source>
        <dbReference type="EMBL" id="CAF1110773.1"/>
    </source>
</evidence>
<dbReference type="EMBL" id="CAJNOG010000244">
    <property type="protein sequence ID" value="CAF1110773.1"/>
    <property type="molecule type" value="Genomic_DNA"/>
</dbReference>
<feature type="repeat" description="TPR" evidence="8">
    <location>
        <begin position="652"/>
        <end position="685"/>
    </location>
</feature>
<evidence type="ECO:0000256" key="7">
    <source>
        <dbReference type="ARBA" id="ARBA00047597"/>
    </source>
</evidence>
<dbReference type="Proteomes" id="UP000663845">
    <property type="component" value="Unassembled WGS sequence"/>
</dbReference>
<feature type="repeat" description="TPR" evidence="8">
    <location>
        <begin position="820"/>
        <end position="853"/>
    </location>
</feature>
<gene>
    <name evidence="10" type="ORF">JYZ213_LOCUS21911</name>
    <name evidence="13" type="ORF">OKA104_LOCUS19721</name>
    <name evidence="12" type="ORF">OXD698_LOCUS16894</name>
    <name evidence="11" type="ORF">VCS650_LOCUS21056</name>
</gene>
<dbReference type="GO" id="GO:0016779">
    <property type="term" value="F:nucleotidyltransferase activity"/>
    <property type="evidence" value="ECO:0007669"/>
    <property type="project" value="UniProtKB-KW"/>
</dbReference>
<dbReference type="EMBL" id="CAJOAZ010001178">
    <property type="protein sequence ID" value="CAF3776440.1"/>
    <property type="molecule type" value="Genomic_DNA"/>
</dbReference>
<reference evidence="11" key="1">
    <citation type="submission" date="2021-02" db="EMBL/GenBank/DDBJ databases">
        <authorList>
            <person name="Nowell W R."/>
        </authorList>
    </citation>
    <scope>NUCLEOTIDE SEQUENCE</scope>
</reference>
<feature type="repeat" description="TPR" evidence="8">
    <location>
        <begin position="778"/>
        <end position="811"/>
    </location>
</feature>
<dbReference type="PROSITE" id="PS50005">
    <property type="entry name" value="TPR"/>
    <property type="match status" value="11"/>
</dbReference>
<dbReference type="OrthoDB" id="421075at2759"/>
<feature type="repeat" description="TPR" evidence="8">
    <location>
        <begin position="610"/>
        <end position="643"/>
    </location>
</feature>
<keyword evidence="4" id="KW-0548">Nucleotidyltransferase</keyword>
<evidence type="ECO:0000256" key="3">
    <source>
        <dbReference type="ARBA" id="ARBA00022679"/>
    </source>
</evidence>
<dbReference type="PANTHER" id="PTHR45641">
    <property type="entry name" value="TETRATRICOPEPTIDE REPEAT PROTEIN (AFU_ORTHOLOGUE AFUA_6G03870)"/>
    <property type="match status" value="1"/>
</dbReference>
<keyword evidence="9" id="KW-0521">NADP</keyword>
<dbReference type="InterPro" id="IPR011990">
    <property type="entry name" value="TPR-like_helical_dom_sf"/>
</dbReference>
<feature type="repeat" description="TPR" evidence="8">
    <location>
        <begin position="862"/>
        <end position="895"/>
    </location>
</feature>
<dbReference type="Proteomes" id="UP000663891">
    <property type="component" value="Unassembled WGS sequence"/>
</dbReference>
<evidence type="ECO:0000256" key="5">
    <source>
        <dbReference type="ARBA" id="ARBA00022737"/>
    </source>
</evidence>
<dbReference type="EMBL" id="CAJOAY010001283">
    <property type="protein sequence ID" value="CAF3821718.1"/>
    <property type="molecule type" value="Genomic_DNA"/>
</dbReference>
<comment type="caution">
    <text evidence="11">The sequence shown here is derived from an EMBL/GenBank/DDBJ whole genome shotgun (WGS) entry which is preliminary data.</text>
</comment>
<comment type="similarity">
    <text evidence="1 9">Belongs to the Arg-specific ADP-ribosyltransferase family.</text>
</comment>
<organism evidence="11 14">
    <name type="scientific">Adineta steineri</name>
    <dbReference type="NCBI Taxonomy" id="433720"/>
    <lineage>
        <taxon>Eukaryota</taxon>
        <taxon>Metazoa</taxon>
        <taxon>Spiralia</taxon>
        <taxon>Gnathifera</taxon>
        <taxon>Rotifera</taxon>
        <taxon>Eurotatoria</taxon>
        <taxon>Bdelloidea</taxon>
        <taxon>Adinetida</taxon>
        <taxon>Adinetidae</taxon>
        <taxon>Adineta</taxon>
    </lineage>
</organism>
<evidence type="ECO:0000256" key="9">
    <source>
        <dbReference type="RuleBase" id="RU361228"/>
    </source>
</evidence>
<protein>
    <recommendedName>
        <fullName evidence="9">NAD(P)(+)--arginine ADP-ribosyltransferase</fullName>
        <ecNumber evidence="9">2.4.2.31</ecNumber>
    </recommendedName>
    <alternativeName>
        <fullName evidence="9">Mono(ADP-ribosyl)transferase</fullName>
    </alternativeName>
</protein>
<feature type="repeat" description="TPR" evidence="8">
    <location>
        <begin position="736"/>
        <end position="769"/>
    </location>
</feature>
<evidence type="ECO:0000256" key="4">
    <source>
        <dbReference type="ARBA" id="ARBA00022695"/>
    </source>
</evidence>
<dbReference type="Proteomes" id="UP000663881">
    <property type="component" value="Unassembled WGS sequence"/>
</dbReference>
<keyword evidence="5" id="KW-0677">Repeat</keyword>
<evidence type="ECO:0000313" key="12">
    <source>
        <dbReference type="EMBL" id="CAF3776440.1"/>
    </source>
</evidence>
<keyword evidence="2 9" id="KW-0328">Glycosyltransferase</keyword>
<dbReference type="SMART" id="SM00028">
    <property type="entry name" value="TPR"/>
    <property type="match status" value="13"/>
</dbReference>
<dbReference type="AlphaFoldDB" id="A0A814QCQ4"/>
<feature type="repeat" description="TPR" evidence="8">
    <location>
        <begin position="484"/>
        <end position="517"/>
    </location>
</feature>
<evidence type="ECO:0000313" key="13">
    <source>
        <dbReference type="EMBL" id="CAF3821718.1"/>
    </source>
</evidence>
<evidence type="ECO:0000313" key="14">
    <source>
        <dbReference type="Proteomes" id="UP000663891"/>
    </source>
</evidence>
<name>A0A814QCQ4_9BILA</name>
<dbReference type="Pfam" id="PF13181">
    <property type="entry name" value="TPR_8"/>
    <property type="match status" value="1"/>
</dbReference>